<dbReference type="PANTHER" id="PTHR43316:SF3">
    <property type="entry name" value="HALOACID DEHALOGENASE, TYPE II (AFU_ORTHOLOGUE AFUA_2G07750)-RELATED"/>
    <property type="match status" value="1"/>
</dbReference>
<dbReference type="InterPro" id="IPR023214">
    <property type="entry name" value="HAD_sf"/>
</dbReference>
<comment type="function">
    <text evidence="3">Catalyzes the hydrolytic dehalogenation of small (S)-2-haloalkanoic acids to yield the corresponding (R)-2-hydroxyalkanoic acids.</text>
</comment>
<dbReference type="SUPFAM" id="SSF56784">
    <property type="entry name" value="HAD-like"/>
    <property type="match status" value="1"/>
</dbReference>
<evidence type="ECO:0000256" key="2">
    <source>
        <dbReference type="ARBA" id="ARBA00022801"/>
    </source>
</evidence>
<keyword evidence="5" id="KW-1185">Reference proteome</keyword>
<evidence type="ECO:0000256" key="3">
    <source>
        <dbReference type="RuleBase" id="RU368077"/>
    </source>
</evidence>
<dbReference type="STRING" id="634430.SAMN04488241_10570"/>
<dbReference type="InterPro" id="IPR051540">
    <property type="entry name" value="S-2-haloacid_dehalogenase"/>
</dbReference>
<keyword evidence="2 3" id="KW-0378">Hydrolase</keyword>
<dbReference type="Gene3D" id="1.10.150.240">
    <property type="entry name" value="Putative phosphatase, domain 2"/>
    <property type="match status" value="1"/>
</dbReference>
<dbReference type="EMBL" id="FOXP01000005">
    <property type="protein sequence ID" value="SFP67414.1"/>
    <property type="molecule type" value="Genomic_DNA"/>
</dbReference>
<dbReference type="Proteomes" id="UP000199586">
    <property type="component" value="Unassembled WGS sequence"/>
</dbReference>
<comment type="catalytic activity">
    <reaction evidence="3">
        <text>an (S)-2-haloacid + H2O = a (2R)-2-hydroxycarboxylate + a halide anion + H(+)</text>
        <dbReference type="Rhea" id="RHEA:11192"/>
        <dbReference type="ChEBI" id="CHEBI:15377"/>
        <dbReference type="ChEBI" id="CHEBI:15378"/>
        <dbReference type="ChEBI" id="CHEBI:16042"/>
        <dbReference type="ChEBI" id="CHEBI:58314"/>
        <dbReference type="ChEBI" id="CHEBI:137405"/>
        <dbReference type="EC" id="3.8.1.2"/>
    </reaction>
</comment>
<dbReference type="Gene3D" id="3.40.50.1000">
    <property type="entry name" value="HAD superfamily/HAD-like"/>
    <property type="match status" value="1"/>
</dbReference>
<proteinExistence type="inferred from homology"/>
<dbReference type="Pfam" id="PF00702">
    <property type="entry name" value="Hydrolase"/>
    <property type="match status" value="1"/>
</dbReference>
<dbReference type="EC" id="3.8.1.2" evidence="3"/>
<dbReference type="InterPro" id="IPR006328">
    <property type="entry name" value="2-HAD"/>
</dbReference>
<name>A0A1I5S9I8_9SPHN</name>
<evidence type="ECO:0000313" key="4">
    <source>
        <dbReference type="EMBL" id="SFP67414.1"/>
    </source>
</evidence>
<sequence length="244" mass="26631">MRDSPGVAVPRALAFDVFGTVVDWRAGVARESGQFLRAIGRAEVDAAVFADDWRARYQPAMAAVRDGARDFVVLDVLHREMLVDVLRAYDVDPGSLDGALLDDWARAWHRLDPWPDAVEGLARLRAHVPVVTLSNGNVALMLAIARRGGLVWDAILGAEVTQRYKPLPEAYTATAAILGVAPHELCLVAAHHSDLAAARDAGLLTAYVDRPMERGGAPAPDRHLRQSWEWQVTSLIDLAEQLHG</sequence>
<dbReference type="OrthoDB" id="9785638at2"/>
<reference evidence="4 5" key="1">
    <citation type="submission" date="2016-10" db="EMBL/GenBank/DDBJ databases">
        <authorList>
            <person name="de Groot N.N."/>
        </authorList>
    </citation>
    <scope>NUCLEOTIDE SEQUENCE [LARGE SCALE GENOMIC DNA]</scope>
    <source>
        <strain evidence="4 5">CGMCC 1.9113</strain>
    </source>
</reference>
<dbReference type="GO" id="GO:0018784">
    <property type="term" value="F:(S)-2-haloacid dehalogenase activity"/>
    <property type="evidence" value="ECO:0007669"/>
    <property type="project" value="UniProtKB-UniRule"/>
</dbReference>
<dbReference type="InterPro" id="IPR036412">
    <property type="entry name" value="HAD-like_sf"/>
</dbReference>
<dbReference type="PRINTS" id="PR00413">
    <property type="entry name" value="HADHALOGNASE"/>
</dbReference>
<dbReference type="PANTHER" id="PTHR43316">
    <property type="entry name" value="HYDROLASE, HALOACID DELAHOGENASE-RELATED"/>
    <property type="match status" value="1"/>
</dbReference>
<evidence type="ECO:0000256" key="1">
    <source>
        <dbReference type="ARBA" id="ARBA00008106"/>
    </source>
</evidence>
<gene>
    <name evidence="4" type="ORF">SAMN04488241_10570</name>
</gene>
<dbReference type="NCBIfam" id="TIGR01428">
    <property type="entry name" value="HAD_type_II"/>
    <property type="match status" value="1"/>
</dbReference>
<dbReference type="NCBIfam" id="TIGR01493">
    <property type="entry name" value="HAD-SF-IA-v2"/>
    <property type="match status" value="1"/>
</dbReference>
<accession>A0A1I5S9I8</accession>
<dbReference type="InterPro" id="IPR006439">
    <property type="entry name" value="HAD-SF_hydro_IA"/>
</dbReference>
<organism evidence="4 5">
    <name type="scientific">Sphingomonas rubra</name>
    <dbReference type="NCBI Taxonomy" id="634430"/>
    <lineage>
        <taxon>Bacteria</taxon>
        <taxon>Pseudomonadati</taxon>
        <taxon>Pseudomonadota</taxon>
        <taxon>Alphaproteobacteria</taxon>
        <taxon>Sphingomonadales</taxon>
        <taxon>Sphingomonadaceae</taxon>
        <taxon>Sphingomonas</taxon>
    </lineage>
</organism>
<dbReference type="RefSeq" id="WP_093332960.1">
    <property type="nucleotide sequence ID" value="NZ_FOXP01000005.1"/>
</dbReference>
<evidence type="ECO:0000313" key="5">
    <source>
        <dbReference type="Proteomes" id="UP000199586"/>
    </source>
</evidence>
<protein>
    <recommendedName>
        <fullName evidence="3">(S)-2-haloacid dehalogenase</fullName>
        <ecNumber evidence="3">3.8.1.2</ecNumber>
    </recommendedName>
    <alternativeName>
        <fullName evidence="3">2-haloalkanoic acid dehalogenase</fullName>
    </alternativeName>
    <alternativeName>
        <fullName evidence="3">Halocarboxylic acid halidohydrolase</fullName>
    </alternativeName>
    <alternativeName>
        <fullName evidence="3">L-2-haloacid dehalogenase</fullName>
    </alternativeName>
</protein>
<dbReference type="InterPro" id="IPR023198">
    <property type="entry name" value="PGP-like_dom2"/>
</dbReference>
<dbReference type="AlphaFoldDB" id="A0A1I5S9I8"/>
<comment type="similarity">
    <text evidence="1 3">Belongs to the HAD-like hydrolase superfamily. S-2-haloalkanoic acid dehalogenase family.</text>
</comment>